<evidence type="ECO:0000256" key="2">
    <source>
        <dbReference type="ARBA" id="ARBA00008389"/>
    </source>
</evidence>
<comment type="catalytic activity">
    <reaction evidence="1">
        <text>a ribonucleoside 5'-phosphate + H2O = a ribonucleoside + phosphate</text>
        <dbReference type="Rhea" id="RHEA:12484"/>
        <dbReference type="ChEBI" id="CHEBI:15377"/>
        <dbReference type="ChEBI" id="CHEBI:18254"/>
        <dbReference type="ChEBI" id="CHEBI:43474"/>
        <dbReference type="ChEBI" id="CHEBI:58043"/>
        <dbReference type="EC" id="3.1.3.5"/>
    </reaction>
</comment>
<evidence type="ECO:0000313" key="9">
    <source>
        <dbReference type="EMBL" id="KAK6729906.1"/>
    </source>
</evidence>
<comment type="similarity">
    <text evidence="2">Belongs to the pyrimidine 5'-nucleotidase family.</text>
</comment>
<gene>
    <name evidence="9" type="primary">Necator_chrI.g2894</name>
    <name evidence="9" type="ORF">RB195_006765</name>
</gene>
<reference evidence="9 10" key="1">
    <citation type="submission" date="2023-08" db="EMBL/GenBank/DDBJ databases">
        <title>A Necator americanus chromosomal reference genome.</title>
        <authorList>
            <person name="Ilik V."/>
            <person name="Petrzelkova K.J."/>
            <person name="Pardy F."/>
            <person name="Fuh T."/>
            <person name="Niatou-Singa F.S."/>
            <person name="Gouil Q."/>
            <person name="Baker L."/>
            <person name="Ritchie M.E."/>
            <person name="Jex A.R."/>
            <person name="Gazzola D."/>
            <person name="Li H."/>
            <person name="Toshio Fujiwara R."/>
            <person name="Zhan B."/>
            <person name="Aroian R.V."/>
            <person name="Pafco B."/>
            <person name="Schwarz E.M."/>
        </authorList>
    </citation>
    <scope>NUCLEOTIDE SEQUENCE [LARGE SCALE GENOMIC DNA]</scope>
    <source>
        <strain evidence="9 10">Aroian</strain>
        <tissue evidence="9">Whole animal</tissue>
    </source>
</reference>
<evidence type="ECO:0000256" key="3">
    <source>
        <dbReference type="ARBA" id="ARBA00012643"/>
    </source>
</evidence>
<protein>
    <recommendedName>
        <fullName evidence="3">5'-nucleotidase</fullName>
        <ecNumber evidence="3">3.1.3.5</ecNumber>
    </recommendedName>
</protein>
<organism evidence="9 10">
    <name type="scientific">Necator americanus</name>
    <name type="common">Human hookworm</name>
    <dbReference type="NCBI Taxonomy" id="51031"/>
    <lineage>
        <taxon>Eukaryota</taxon>
        <taxon>Metazoa</taxon>
        <taxon>Ecdysozoa</taxon>
        <taxon>Nematoda</taxon>
        <taxon>Chromadorea</taxon>
        <taxon>Rhabditida</taxon>
        <taxon>Rhabditina</taxon>
        <taxon>Rhabditomorpha</taxon>
        <taxon>Strongyloidea</taxon>
        <taxon>Ancylostomatidae</taxon>
        <taxon>Bunostominae</taxon>
        <taxon>Necator</taxon>
    </lineage>
</organism>
<dbReference type="PANTHER" id="PTHR13045:SF0">
    <property type="entry name" value="7-METHYLGUANOSINE PHOSPHATE-SPECIFIC 5'-NUCLEOTIDASE"/>
    <property type="match status" value="1"/>
</dbReference>
<keyword evidence="4" id="KW-0479">Metal-binding</keyword>
<evidence type="ECO:0000256" key="7">
    <source>
        <dbReference type="ARBA" id="ARBA00022842"/>
    </source>
</evidence>
<dbReference type="EC" id="3.1.3.5" evidence="3"/>
<evidence type="ECO:0000256" key="4">
    <source>
        <dbReference type="ARBA" id="ARBA00022723"/>
    </source>
</evidence>
<dbReference type="InterPro" id="IPR036412">
    <property type="entry name" value="HAD-like_sf"/>
</dbReference>
<accession>A0ABR1BU48</accession>
<name>A0ABR1BU48_NECAM</name>
<dbReference type="InterPro" id="IPR023214">
    <property type="entry name" value="HAD_sf"/>
</dbReference>
<dbReference type="Pfam" id="PF05822">
    <property type="entry name" value="UMPH-1"/>
    <property type="match status" value="1"/>
</dbReference>
<evidence type="ECO:0000256" key="5">
    <source>
        <dbReference type="ARBA" id="ARBA00022741"/>
    </source>
</evidence>
<dbReference type="PANTHER" id="PTHR13045">
    <property type="entry name" value="5'-NUCLEOTIDASE"/>
    <property type="match status" value="1"/>
</dbReference>
<evidence type="ECO:0000313" key="10">
    <source>
        <dbReference type="Proteomes" id="UP001303046"/>
    </source>
</evidence>
<keyword evidence="5" id="KW-0547">Nucleotide-binding</keyword>
<evidence type="ECO:0000256" key="6">
    <source>
        <dbReference type="ARBA" id="ARBA00022801"/>
    </source>
</evidence>
<keyword evidence="8" id="KW-0546">Nucleotide metabolism</keyword>
<comment type="caution">
    <text evidence="9">The sequence shown here is derived from an EMBL/GenBank/DDBJ whole genome shotgun (WGS) entry which is preliminary data.</text>
</comment>
<dbReference type="Gene3D" id="1.10.150.340">
    <property type="entry name" value="Pyrimidine 5'-nucleotidase (UMPH-1), N-terminal domain"/>
    <property type="match status" value="1"/>
</dbReference>
<evidence type="ECO:0000256" key="1">
    <source>
        <dbReference type="ARBA" id="ARBA00000815"/>
    </source>
</evidence>
<dbReference type="Gene3D" id="3.40.50.1000">
    <property type="entry name" value="HAD superfamily/HAD-like"/>
    <property type="match status" value="1"/>
</dbReference>
<dbReference type="Proteomes" id="UP001303046">
    <property type="component" value="Unassembled WGS sequence"/>
</dbReference>
<keyword evidence="6" id="KW-0378">Hydrolase</keyword>
<evidence type="ECO:0000256" key="8">
    <source>
        <dbReference type="ARBA" id="ARBA00023080"/>
    </source>
</evidence>
<dbReference type="SUPFAM" id="SSF56784">
    <property type="entry name" value="HAD-like"/>
    <property type="match status" value="1"/>
</dbReference>
<dbReference type="InterPro" id="IPR006434">
    <property type="entry name" value="Pyrimidine_nucleotidase_eu"/>
</dbReference>
<keyword evidence="10" id="KW-1185">Reference proteome</keyword>
<sequence>MCHVLNGLNCAARSSHILSEFRLAGRNHLMVVADFDYTLTVRYGENGEKGCLTHEVFNDGRKLDDGSSTVGELQRQMNEDYRATYSLWNTSHNIIIRSMLHANEIRNLVRCSRLIWRREVRQFLELLERSSIPLVIFSAGVTNIINEAIGQLIGHIPTNIAVAANVMYFSKDGYVSGFTNPPLHSLCKNVSRLRELIDDLDEKYADRTNILVVGDSDSDASMVDEWEEKRLLKVGLQAQERPPLKSFDIVVKGSDCSRLTDIVKFIISSE</sequence>
<proteinExistence type="inferred from homology"/>
<keyword evidence="7" id="KW-0460">Magnesium</keyword>
<dbReference type="EMBL" id="JAVFWL010000001">
    <property type="protein sequence ID" value="KAK6729906.1"/>
    <property type="molecule type" value="Genomic_DNA"/>
</dbReference>